<reference evidence="1" key="1">
    <citation type="journal article" date="2004" name="Nature">
        <title>Genome duplication in the teleost fish Tetraodon nigroviridis reveals the early vertebrate proto-karyotype.</title>
        <authorList>
            <person name="Jaillon O."/>
            <person name="Aury J.-M."/>
            <person name="Brunet F."/>
            <person name="Petit J.-L."/>
            <person name="Stange-Thomann N."/>
            <person name="Mauceli E."/>
            <person name="Bouneau L."/>
            <person name="Fischer C."/>
            <person name="Ozouf-Costaz C."/>
            <person name="Bernot A."/>
            <person name="Nicaud S."/>
            <person name="Jaffe D."/>
            <person name="Fisher S."/>
            <person name="Lutfalla G."/>
            <person name="Dossat C."/>
            <person name="Segurens B."/>
            <person name="Dasilva C."/>
            <person name="Salanoubat M."/>
            <person name="Levy M."/>
            <person name="Boudet N."/>
            <person name="Castellano S."/>
            <person name="Anthouard V."/>
            <person name="Jubin C."/>
            <person name="Castelli V."/>
            <person name="Katinka M."/>
            <person name="Vacherie B."/>
            <person name="Biemont C."/>
            <person name="Skalli Z."/>
            <person name="Cattolico L."/>
            <person name="Poulain J."/>
            <person name="De Berardinis V."/>
            <person name="Cruaud C."/>
            <person name="Duprat S."/>
            <person name="Brottier P."/>
            <person name="Coutanceau J.-P."/>
            <person name="Gouzy J."/>
            <person name="Parra G."/>
            <person name="Lardier G."/>
            <person name="Chapple C."/>
            <person name="McKernan K.J."/>
            <person name="McEwan P."/>
            <person name="Bosak S."/>
            <person name="Kellis M."/>
            <person name="Volff J.-N."/>
            <person name="Guigo R."/>
            <person name="Zody M.C."/>
            <person name="Mesirov J."/>
            <person name="Lindblad-Toh K."/>
            <person name="Birren B."/>
            <person name="Nusbaum C."/>
            <person name="Kahn D."/>
            <person name="Robinson-Rechavi M."/>
            <person name="Laudet V."/>
            <person name="Schachter V."/>
            <person name="Quetier F."/>
            <person name="Saurin W."/>
            <person name="Scarpelli C."/>
            <person name="Wincker P."/>
            <person name="Lander E.S."/>
            <person name="Weissenbach J."/>
            <person name="Roest Crollius H."/>
        </authorList>
    </citation>
    <scope>NUCLEOTIDE SEQUENCE [LARGE SCALE GENOMIC DNA]</scope>
</reference>
<feature type="non-terminal residue" evidence="1">
    <location>
        <position position="52"/>
    </location>
</feature>
<reference evidence="1" key="2">
    <citation type="submission" date="2004-02" db="EMBL/GenBank/DDBJ databases">
        <authorList>
            <consortium name="Genoscope"/>
            <consortium name="Whitehead Institute Centre for Genome Research"/>
        </authorList>
    </citation>
    <scope>NUCLEOTIDE SEQUENCE</scope>
</reference>
<name>Q4RE11_TETNG</name>
<dbReference type="EMBL" id="CAAE01015191">
    <property type="protein sequence ID" value="CAG13371.1"/>
    <property type="molecule type" value="Genomic_DNA"/>
</dbReference>
<organism evidence="1">
    <name type="scientific">Tetraodon nigroviridis</name>
    <name type="common">Spotted green pufferfish</name>
    <name type="synonym">Chelonodon nigroviridis</name>
    <dbReference type="NCBI Taxonomy" id="99883"/>
    <lineage>
        <taxon>Eukaryota</taxon>
        <taxon>Metazoa</taxon>
        <taxon>Chordata</taxon>
        <taxon>Craniata</taxon>
        <taxon>Vertebrata</taxon>
        <taxon>Euteleostomi</taxon>
        <taxon>Actinopterygii</taxon>
        <taxon>Neopterygii</taxon>
        <taxon>Teleostei</taxon>
        <taxon>Neoteleostei</taxon>
        <taxon>Acanthomorphata</taxon>
        <taxon>Eupercaria</taxon>
        <taxon>Tetraodontiformes</taxon>
        <taxon>Tetradontoidea</taxon>
        <taxon>Tetraodontidae</taxon>
        <taxon>Tetraodon</taxon>
    </lineage>
</organism>
<comment type="caution">
    <text evidence="1">The sequence shown here is derived from an EMBL/GenBank/DDBJ whole genome shotgun (WGS) entry which is preliminary data.</text>
</comment>
<dbReference type="OrthoDB" id="1725934at2759"/>
<sequence>MLLFSKRSERNNDKLEDLKAIKKKILEEVMETETYKNAKAILERFDPEAKKK</sequence>
<protein>
    <submittedName>
        <fullName evidence="1">(spotted green pufferfish) hypothetical protein</fullName>
    </submittedName>
</protein>
<dbReference type="AlphaFoldDB" id="Q4RE11"/>
<proteinExistence type="predicted"/>
<gene>
    <name evidence="1" type="ORF">GSTENG00037627001</name>
</gene>
<accession>Q4RE11</accession>
<evidence type="ECO:0000313" key="1">
    <source>
        <dbReference type="EMBL" id="CAG13371.1"/>
    </source>
</evidence>
<dbReference type="KEGG" id="tng:GSTEN00037627G001"/>